<organism evidence="2 3">
    <name type="scientific">Colletotrichum chrysophilum</name>
    <dbReference type="NCBI Taxonomy" id="1836956"/>
    <lineage>
        <taxon>Eukaryota</taxon>
        <taxon>Fungi</taxon>
        <taxon>Dikarya</taxon>
        <taxon>Ascomycota</taxon>
        <taxon>Pezizomycotina</taxon>
        <taxon>Sordariomycetes</taxon>
        <taxon>Hypocreomycetidae</taxon>
        <taxon>Glomerellales</taxon>
        <taxon>Glomerellaceae</taxon>
        <taxon>Colletotrichum</taxon>
        <taxon>Colletotrichum gloeosporioides species complex</taxon>
    </lineage>
</organism>
<gene>
    <name evidence="2" type="ORF">CCHR01_14205</name>
</gene>
<dbReference type="EMBL" id="JAQOWY010000373">
    <property type="protein sequence ID" value="KAK1843168.1"/>
    <property type="molecule type" value="Genomic_DNA"/>
</dbReference>
<keyword evidence="3" id="KW-1185">Reference proteome</keyword>
<accession>A0AAD9ECH9</accession>
<dbReference type="AlphaFoldDB" id="A0AAD9ECH9"/>
<evidence type="ECO:0000313" key="3">
    <source>
        <dbReference type="Proteomes" id="UP001243330"/>
    </source>
</evidence>
<feature type="region of interest" description="Disordered" evidence="1">
    <location>
        <begin position="154"/>
        <end position="181"/>
    </location>
</feature>
<evidence type="ECO:0000256" key="1">
    <source>
        <dbReference type="SAM" id="MobiDB-lite"/>
    </source>
</evidence>
<dbReference type="Proteomes" id="UP001243330">
    <property type="component" value="Unassembled WGS sequence"/>
</dbReference>
<evidence type="ECO:0000313" key="2">
    <source>
        <dbReference type="EMBL" id="KAK1843168.1"/>
    </source>
</evidence>
<comment type="caution">
    <text evidence="2">The sequence shown here is derived from an EMBL/GenBank/DDBJ whole genome shotgun (WGS) entry which is preliminary data.</text>
</comment>
<protein>
    <submittedName>
        <fullName evidence="2">Uncharacterized protein</fullName>
    </submittedName>
</protein>
<sequence length="181" mass="20357">MRGRVWFVRRALGGGAKTEFTIRQRGWVVAFLDSTGSTNIHCQTTRTPRPHPHLFHSTSPTSQDLIRLLDLLLVSAKMGVELPADGIERFARQRRLLTDLLDDASAWLWSSSSQLGVPRASPRMRNQCRQSGLIPRFFFHGRIFCAHEGDGPGLRIAKPRSPKDMSQPKQTDPGSELDEEV</sequence>
<name>A0AAD9ECH9_9PEZI</name>
<proteinExistence type="predicted"/>
<reference evidence="2" key="1">
    <citation type="submission" date="2023-01" db="EMBL/GenBank/DDBJ databases">
        <title>Colletotrichum chrysophilum M932 genome sequence.</title>
        <authorList>
            <person name="Baroncelli R."/>
        </authorList>
    </citation>
    <scope>NUCLEOTIDE SEQUENCE</scope>
    <source>
        <strain evidence="2">M932</strain>
    </source>
</reference>